<gene>
    <name evidence="4" type="ORF">GUA46_13490</name>
</gene>
<dbReference type="InterPro" id="IPR052336">
    <property type="entry name" value="MlaD_Phospholipid_Transporter"/>
</dbReference>
<evidence type="ECO:0000259" key="3">
    <source>
        <dbReference type="Pfam" id="PF02470"/>
    </source>
</evidence>
<dbReference type="InterPro" id="IPR003399">
    <property type="entry name" value="Mce/MlaD"/>
</dbReference>
<evidence type="ECO:0000256" key="2">
    <source>
        <dbReference type="SAM" id="Phobius"/>
    </source>
</evidence>
<feature type="domain" description="Mce/MlaD" evidence="3">
    <location>
        <begin position="36"/>
        <end position="112"/>
    </location>
</feature>
<dbReference type="RefSeq" id="WP_176620933.1">
    <property type="nucleotide sequence ID" value="NZ_WYET01000007.1"/>
</dbReference>
<name>A0A850NPW4_9FLAO</name>
<dbReference type="PANTHER" id="PTHR33371:SF4">
    <property type="entry name" value="INTERMEMBRANE PHOSPHOLIPID TRANSPORT SYSTEM BINDING PROTEIN MLAD"/>
    <property type="match status" value="1"/>
</dbReference>
<dbReference type="EMBL" id="WYET01000007">
    <property type="protein sequence ID" value="NVN19357.1"/>
    <property type="molecule type" value="Genomic_DNA"/>
</dbReference>
<organism evidence="4 5">
    <name type="scientific">Flagellimonas chongwuensis</name>
    <dbReference type="NCBI Taxonomy" id="2697365"/>
    <lineage>
        <taxon>Bacteria</taxon>
        <taxon>Pseudomonadati</taxon>
        <taxon>Bacteroidota</taxon>
        <taxon>Flavobacteriia</taxon>
        <taxon>Flavobacteriales</taxon>
        <taxon>Flavobacteriaceae</taxon>
        <taxon>Flagellimonas</taxon>
    </lineage>
</organism>
<comment type="caution">
    <text evidence="4">The sequence shown here is derived from an EMBL/GenBank/DDBJ whole genome shotgun (WGS) entry which is preliminary data.</text>
</comment>
<evidence type="ECO:0000256" key="1">
    <source>
        <dbReference type="SAM" id="MobiDB-lite"/>
    </source>
</evidence>
<keyword evidence="2" id="KW-0472">Membrane</keyword>
<protein>
    <submittedName>
        <fullName evidence="4">MCE family protein</fullName>
    </submittedName>
</protein>
<accession>A0A850NPW4</accession>
<keyword evidence="2" id="KW-1133">Transmembrane helix</keyword>
<reference evidence="4 5" key="1">
    <citation type="submission" date="2020-01" db="EMBL/GenBank/DDBJ databases">
        <title>Draft Genome Analysis of Muricauda sp. HICW Isolated from coastal seawater of PR China.</title>
        <authorList>
            <person name="Chen M.-X."/>
        </authorList>
    </citation>
    <scope>NUCLEOTIDE SEQUENCE [LARGE SCALE GENOMIC DNA]</scope>
    <source>
        <strain evidence="4 5">HICW</strain>
    </source>
</reference>
<keyword evidence="5" id="KW-1185">Reference proteome</keyword>
<dbReference type="Pfam" id="PF02470">
    <property type="entry name" value="MlaD"/>
    <property type="match status" value="1"/>
</dbReference>
<dbReference type="PANTHER" id="PTHR33371">
    <property type="entry name" value="INTERMEMBRANE PHOSPHOLIPID TRANSPORT SYSTEM BINDING PROTEIN MLAD-RELATED"/>
    <property type="match status" value="1"/>
</dbReference>
<evidence type="ECO:0000313" key="5">
    <source>
        <dbReference type="Proteomes" id="UP000558089"/>
    </source>
</evidence>
<proteinExistence type="predicted"/>
<keyword evidence="2" id="KW-0812">Transmembrane</keyword>
<sequence length="330" mass="35780">MKLSREIKTGIIVVAGIVALIFGLSYLKSSALFEKSKTFYAVYDDVGGLQPGTKVTINGFDVGNVTDIRFRDGSGKLLVTLTVTNEFEFSGNSIAELFDTGIIGGKGVQIVPVLDNAPPAKSGDTLQSKIKPGLTELVQQKLTPLQMKVEGAVSNADSLLMNVNQILDDPTKKQLQETIASLNQLVKSFKTSADNLNVLLDNNKMQLDSSLKNVSHITSNFSKLSDSLVNADLGGTLEQFQGTVGKLNGILAKIEQGEGSLGKLHKDDALYNNLASASRELDLLLQDFRLNPKRYVNVSVFGKKQKEYTLPEDDPAEQEGNSTEQKENNP</sequence>
<dbReference type="AlphaFoldDB" id="A0A850NPW4"/>
<feature type="transmembrane region" description="Helical" evidence="2">
    <location>
        <begin position="7"/>
        <end position="27"/>
    </location>
</feature>
<evidence type="ECO:0000313" key="4">
    <source>
        <dbReference type="EMBL" id="NVN19357.1"/>
    </source>
</evidence>
<dbReference type="Proteomes" id="UP000558089">
    <property type="component" value="Unassembled WGS sequence"/>
</dbReference>
<feature type="region of interest" description="Disordered" evidence="1">
    <location>
        <begin position="306"/>
        <end position="330"/>
    </location>
</feature>